<evidence type="ECO:0000313" key="1">
    <source>
        <dbReference type="EMBL" id="QIS46534.1"/>
    </source>
</evidence>
<dbReference type="InterPro" id="IPR018691">
    <property type="entry name" value="DUF2188"/>
</dbReference>
<dbReference type="KEGG" id="ccap:AES38_14970"/>
<dbReference type="AlphaFoldDB" id="A0A0M4H9U4"/>
<reference evidence="1 2" key="1">
    <citation type="journal article" date="2020" name="Mol. Plant Pathol.">
        <title>Plasmid composition and the chpG gene determine the virulence level of Clavibacter capsici natural isolates in pepper.</title>
        <authorList>
            <person name="Hwang I.S."/>
            <person name="Lee H.M."/>
            <person name="Oh E.J."/>
            <person name="Lee S."/>
            <person name="Heu S."/>
            <person name="Oh C.S."/>
        </authorList>
    </citation>
    <scope>NUCLEOTIDE SEQUENCE [LARGE SCALE GENOMIC DNA]</scope>
    <source>
        <strain evidence="1 2">1101</strain>
    </source>
</reference>
<evidence type="ECO:0000313" key="2">
    <source>
        <dbReference type="Proteomes" id="UP000503164"/>
    </source>
</evidence>
<dbReference type="Pfam" id="PF09954">
    <property type="entry name" value="DUF2188"/>
    <property type="match status" value="1"/>
</dbReference>
<proteinExistence type="predicted"/>
<dbReference type="EMBL" id="CP048050">
    <property type="protein sequence ID" value="QIS46534.1"/>
    <property type="molecule type" value="Genomic_DNA"/>
</dbReference>
<gene>
    <name evidence="1" type="ORF">GW570_15165</name>
</gene>
<accession>A0A0M4H9U4</accession>
<dbReference type="Proteomes" id="UP000503164">
    <property type="component" value="Plasmid pCM2_1101"/>
</dbReference>
<geneLocation type="plasmid" evidence="1 2">
    <name>pCM2_1101</name>
</geneLocation>
<keyword evidence="1" id="KW-0614">Plasmid</keyword>
<protein>
    <submittedName>
        <fullName evidence="1">DUF2188 domain-containing protein</fullName>
    </submittedName>
</protein>
<name>A0A0M4H9U4_9MICO</name>
<sequence>MCPASAAHLILGSTTPQATTKTQAAAERIAKVQVRDAGGGQVYIQTPKGVIRDADTVKPGNESPTRDKKH</sequence>
<keyword evidence="2" id="KW-1185">Reference proteome</keyword>
<organism evidence="1 2">
    <name type="scientific">Clavibacter capsici</name>
    <dbReference type="NCBI Taxonomy" id="1874630"/>
    <lineage>
        <taxon>Bacteria</taxon>
        <taxon>Bacillati</taxon>
        <taxon>Actinomycetota</taxon>
        <taxon>Actinomycetes</taxon>
        <taxon>Micrococcales</taxon>
        <taxon>Microbacteriaceae</taxon>
        <taxon>Clavibacter</taxon>
    </lineage>
</organism>
<dbReference type="RefSeq" id="WP_053775984.1">
    <property type="nucleotide sequence ID" value="NZ_CP012575.1"/>
</dbReference>